<gene>
    <name evidence="1" type="primary">Necator_chrI.g3466</name>
    <name evidence="1" type="ORF">RB195_007337</name>
</gene>
<dbReference type="Proteomes" id="UP001303046">
    <property type="component" value="Unassembled WGS sequence"/>
</dbReference>
<sequence>MSFWPDYTFFGWVPQAEKDFDIPEIGSLAEGEDPERLGKHVARLCFYNARTVFSNGAIAAERINFTAIALQQNKCGRSDVRQMNDALLSNPSITAREGPRRILPLEVRVGIRSIKQDTAHEPDSTSSVDFLLASGRLLHVIPVALMTPLQGKDPRALPGT</sequence>
<organism evidence="1 2">
    <name type="scientific">Necator americanus</name>
    <name type="common">Human hookworm</name>
    <dbReference type="NCBI Taxonomy" id="51031"/>
    <lineage>
        <taxon>Eukaryota</taxon>
        <taxon>Metazoa</taxon>
        <taxon>Ecdysozoa</taxon>
        <taxon>Nematoda</taxon>
        <taxon>Chromadorea</taxon>
        <taxon>Rhabditida</taxon>
        <taxon>Rhabditina</taxon>
        <taxon>Rhabditomorpha</taxon>
        <taxon>Strongyloidea</taxon>
        <taxon>Ancylostomatidae</taxon>
        <taxon>Bunostominae</taxon>
        <taxon>Necator</taxon>
    </lineage>
</organism>
<comment type="caution">
    <text evidence="1">The sequence shown here is derived from an EMBL/GenBank/DDBJ whole genome shotgun (WGS) entry which is preliminary data.</text>
</comment>
<proteinExistence type="predicted"/>
<keyword evidence="2" id="KW-1185">Reference proteome</keyword>
<evidence type="ECO:0000313" key="2">
    <source>
        <dbReference type="Proteomes" id="UP001303046"/>
    </source>
</evidence>
<dbReference type="EMBL" id="JAVFWL010000001">
    <property type="protein sequence ID" value="KAK6730808.1"/>
    <property type="molecule type" value="Genomic_DNA"/>
</dbReference>
<accession>A0ABR1BZK7</accession>
<evidence type="ECO:0000313" key="1">
    <source>
        <dbReference type="EMBL" id="KAK6730808.1"/>
    </source>
</evidence>
<name>A0ABR1BZK7_NECAM</name>
<protein>
    <submittedName>
        <fullName evidence="1">Uncharacterized protein</fullName>
    </submittedName>
</protein>
<reference evidence="1 2" key="1">
    <citation type="submission" date="2023-08" db="EMBL/GenBank/DDBJ databases">
        <title>A Necator americanus chromosomal reference genome.</title>
        <authorList>
            <person name="Ilik V."/>
            <person name="Petrzelkova K.J."/>
            <person name="Pardy F."/>
            <person name="Fuh T."/>
            <person name="Niatou-Singa F.S."/>
            <person name="Gouil Q."/>
            <person name="Baker L."/>
            <person name="Ritchie M.E."/>
            <person name="Jex A.R."/>
            <person name="Gazzola D."/>
            <person name="Li H."/>
            <person name="Toshio Fujiwara R."/>
            <person name="Zhan B."/>
            <person name="Aroian R.V."/>
            <person name="Pafco B."/>
            <person name="Schwarz E.M."/>
        </authorList>
    </citation>
    <scope>NUCLEOTIDE SEQUENCE [LARGE SCALE GENOMIC DNA]</scope>
    <source>
        <strain evidence="1 2">Aroian</strain>
        <tissue evidence="1">Whole animal</tissue>
    </source>
</reference>